<comment type="function">
    <text evidence="18">Catalyzes the epimerization of the S- and R-forms of NAD(P)HX, a damaged form of NAD(P)H that is a result of enzymatic or heat-dependent hydration. This is a prerequisite for the S-specific NAD(P)H-hydrate dehydratase to allow the repair of both epimers of NAD(P)HX.</text>
</comment>
<keyword evidence="23" id="KW-1185">Reference proteome</keyword>
<reference evidence="22 23" key="1">
    <citation type="submission" date="2016-11" db="EMBL/GenBank/DDBJ databases">
        <authorList>
            <person name="Jaros S."/>
            <person name="Januszkiewicz K."/>
            <person name="Wedrychowicz H."/>
        </authorList>
    </citation>
    <scope>NUCLEOTIDE SEQUENCE [LARGE SCALE GENOMIC DNA]</scope>
    <source>
        <strain evidence="22 23">DSM 26991</strain>
    </source>
</reference>
<dbReference type="GO" id="GO:0110051">
    <property type="term" value="P:metabolite repair"/>
    <property type="evidence" value="ECO:0007669"/>
    <property type="project" value="TreeGrafter"/>
</dbReference>
<dbReference type="InterPro" id="IPR000631">
    <property type="entry name" value="CARKD"/>
</dbReference>
<evidence type="ECO:0000256" key="2">
    <source>
        <dbReference type="ARBA" id="ARBA00000909"/>
    </source>
</evidence>
<dbReference type="SUPFAM" id="SSF64153">
    <property type="entry name" value="YjeF N-terminal domain-like"/>
    <property type="match status" value="1"/>
</dbReference>
<evidence type="ECO:0000256" key="16">
    <source>
        <dbReference type="ARBA" id="ARBA00049209"/>
    </source>
</evidence>
<gene>
    <name evidence="17" type="primary">nnrD</name>
    <name evidence="18" type="synonym">nnrE</name>
    <name evidence="22" type="ORF">SAMN05444405_11418</name>
</gene>
<feature type="domain" description="YjeF C-terminal" evidence="20">
    <location>
        <begin position="228"/>
        <end position="501"/>
    </location>
</feature>
<feature type="domain" description="YjeF N-terminal" evidence="21">
    <location>
        <begin position="9"/>
        <end position="218"/>
    </location>
</feature>
<dbReference type="PANTHER" id="PTHR12592:SF0">
    <property type="entry name" value="ATP-DEPENDENT (S)-NAD(P)H-HYDRATE DEHYDRATASE"/>
    <property type="match status" value="1"/>
</dbReference>
<feature type="binding site" evidence="17">
    <location>
        <position position="441"/>
    </location>
    <ligand>
        <name>AMP</name>
        <dbReference type="ChEBI" id="CHEBI:456215"/>
    </ligand>
</feature>
<evidence type="ECO:0000259" key="21">
    <source>
        <dbReference type="PROSITE" id="PS51385"/>
    </source>
</evidence>
<evidence type="ECO:0000256" key="7">
    <source>
        <dbReference type="ARBA" id="ARBA00022840"/>
    </source>
</evidence>
<dbReference type="SUPFAM" id="SSF53613">
    <property type="entry name" value="Ribokinase-like"/>
    <property type="match status" value="1"/>
</dbReference>
<feature type="binding site" evidence="17">
    <location>
        <position position="377"/>
    </location>
    <ligand>
        <name>(6S)-NADPHX</name>
        <dbReference type="ChEBI" id="CHEBI:64076"/>
    </ligand>
</feature>
<dbReference type="PROSITE" id="PS51383">
    <property type="entry name" value="YJEF_C_3"/>
    <property type="match status" value="1"/>
</dbReference>
<protein>
    <recommendedName>
        <fullName evidence="19">Bifunctional NAD(P)H-hydrate repair enzyme</fullName>
    </recommendedName>
    <alternativeName>
        <fullName evidence="19">Nicotinamide nucleotide repair protein</fullName>
    </alternativeName>
    <domain>
        <recommendedName>
            <fullName evidence="19">ADP-dependent (S)-NAD(P)H-hydrate dehydratase</fullName>
            <ecNumber evidence="19">4.2.1.136</ecNumber>
        </recommendedName>
        <alternativeName>
            <fullName evidence="19">ADP-dependent NAD(P)HX dehydratase</fullName>
        </alternativeName>
    </domain>
    <domain>
        <recommendedName>
            <fullName evidence="19">NAD(P)H-hydrate epimerase</fullName>
            <ecNumber evidence="19">5.1.99.6</ecNumber>
        </recommendedName>
    </domain>
</protein>
<comment type="similarity">
    <text evidence="3 19">In the N-terminal section; belongs to the NnrE/AIBP family.</text>
</comment>
<evidence type="ECO:0000256" key="9">
    <source>
        <dbReference type="ARBA" id="ARBA00022958"/>
    </source>
</evidence>
<keyword evidence="9 18" id="KW-0630">Potassium</keyword>
<feature type="binding site" evidence="17">
    <location>
        <position position="263"/>
    </location>
    <ligand>
        <name>(6S)-NADPHX</name>
        <dbReference type="ChEBI" id="CHEBI:64076"/>
    </ligand>
</feature>
<feature type="binding site" evidence="18">
    <location>
        <begin position="130"/>
        <end position="136"/>
    </location>
    <ligand>
        <name>(6S)-NADPHX</name>
        <dbReference type="ChEBI" id="CHEBI:64076"/>
    </ligand>
</feature>
<evidence type="ECO:0000313" key="23">
    <source>
        <dbReference type="Proteomes" id="UP000184509"/>
    </source>
</evidence>
<evidence type="ECO:0000313" key="22">
    <source>
        <dbReference type="EMBL" id="SHF80282.1"/>
    </source>
</evidence>
<keyword evidence="5 18" id="KW-0479">Metal-binding</keyword>
<evidence type="ECO:0000256" key="8">
    <source>
        <dbReference type="ARBA" id="ARBA00022857"/>
    </source>
</evidence>
<evidence type="ECO:0000259" key="20">
    <source>
        <dbReference type="PROSITE" id="PS51383"/>
    </source>
</evidence>
<evidence type="ECO:0000256" key="18">
    <source>
        <dbReference type="HAMAP-Rule" id="MF_01966"/>
    </source>
</evidence>
<dbReference type="OrthoDB" id="9806925at2"/>
<organism evidence="22 23">
    <name type="scientific">Bacteroides luti</name>
    <dbReference type="NCBI Taxonomy" id="1297750"/>
    <lineage>
        <taxon>Bacteria</taxon>
        <taxon>Pseudomonadati</taxon>
        <taxon>Bacteroidota</taxon>
        <taxon>Bacteroidia</taxon>
        <taxon>Bacteroidales</taxon>
        <taxon>Bacteroidaceae</taxon>
        <taxon>Bacteroides</taxon>
    </lineage>
</organism>
<evidence type="ECO:0000256" key="17">
    <source>
        <dbReference type="HAMAP-Rule" id="MF_01965"/>
    </source>
</evidence>
<evidence type="ECO:0000256" key="13">
    <source>
        <dbReference type="ARBA" id="ARBA00023268"/>
    </source>
</evidence>
<dbReference type="GO" id="GO:0046496">
    <property type="term" value="P:nicotinamide nucleotide metabolic process"/>
    <property type="evidence" value="ECO:0007669"/>
    <property type="project" value="UniProtKB-UniRule"/>
</dbReference>
<comment type="function">
    <text evidence="14 19">Bifunctional enzyme that catalyzes the epimerization of the S- and R-forms of NAD(P)HX and the dehydration of the S-form of NAD(P)HX at the expense of ADP, which is converted to AMP. This allows the repair of both epimers of NAD(P)HX, a damaged form of NAD(P)H that is a result of enzymatic or heat-dependent hydration.</text>
</comment>
<comment type="caution">
    <text evidence="18">Lacks conserved residue(s) required for the propagation of feature annotation.</text>
</comment>
<comment type="cofactor">
    <cofactor evidence="17">
        <name>Mg(2+)</name>
        <dbReference type="ChEBI" id="CHEBI:18420"/>
    </cofactor>
</comment>
<comment type="similarity">
    <text evidence="18">Belongs to the NnrE/AIBP family.</text>
</comment>
<dbReference type="NCBIfam" id="TIGR00196">
    <property type="entry name" value="yjeF_cterm"/>
    <property type="match status" value="1"/>
</dbReference>
<feature type="binding site" evidence="18">
    <location>
        <position position="126"/>
    </location>
    <ligand>
        <name>K(+)</name>
        <dbReference type="ChEBI" id="CHEBI:29103"/>
    </ligand>
</feature>
<comment type="catalytic activity">
    <reaction evidence="16 17 19">
        <text>(6S)-NADPHX + ADP = AMP + phosphate + NADPH + H(+)</text>
        <dbReference type="Rhea" id="RHEA:32235"/>
        <dbReference type="ChEBI" id="CHEBI:15378"/>
        <dbReference type="ChEBI" id="CHEBI:43474"/>
        <dbReference type="ChEBI" id="CHEBI:57783"/>
        <dbReference type="ChEBI" id="CHEBI:64076"/>
        <dbReference type="ChEBI" id="CHEBI:456215"/>
        <dbReference type="ChEBI" id="CHEBI:456216"/>
        <dbReference type="EC" id="4.2.1.136"/>
    </reaction>
</comment>
<dbReference type="STRING" id="1297750.SAMN05444405_11418"/>
<feature type="binding site" evidence="18">
    <location>
        <position position="159"/>
    </location>
    <ligand>
        <name>(6S)-NADPHX</name>
        <dbReference type="ChEBI" id="CHEBI:64076"/>
    </ligand>
</feature>
<proteinExistence type="inferred from homology"/>
<evidence type="ECO:0000256" key="3">
    <source>
        <dbReference type="ARBA" id="ARBA00006001"/>
    </source>
</evidence>
<dbReference type="Proteomes" id="UP000184509">
    <property type="component" value="Unassembled WGS sequence"/>
</dbReference>
<dbReference type="GO" id="GO:0052855">
    <property type="term" value="F:ADP-dependent NAD(P)H-hydrate dehydratase activity"/>
    <property type="evidence" value="ECO:0007669"/>
    <property type="project" value="UniProtKB-UniRule"/>
</dbReference>
<name>A0A1M5EMM4_9BACE</name>
<dbReference type="RefSeq" id="WP_073402966.1">
    <property type="nucleotide sequence ID" value="NZ_FQTV01000014.1"/>
</dbReference>
<evidence type="ECO:0000256" key="11">
    <source>
        <dbReference type="ARBA" id="ARBA00023235"/>
    </source>
</evidence>
<dbReference type="CDD" id="cd01171">
    <property type="entry name" value="YXKO-related"/>
    <property type="match status" value="1"/>
</dbReference>
<keyword evidence="11 18" id="KW-0413">Isomerase</keyword>
<evidence type="ECO:0000256" key="5">
    <source>
        <dbReference type="ARBA" id="ARBA00022723"/>
    </source>
</evidence>
<keyword evidence="6 17" id="KW-0547">Nucleotide-binding</keyword>
<comment type="catalytic activity">
    <reaction evidence="2 18 19">
        <text>(6R)-NADPHX = (6S)-NADPHX</text>
        <dbReference type="Rhea" id="RHEA:32227"/>
        <dbReference type="ChEBI" id="CHEBI:64076"/>
        <dbReference type="ChEBI" id="CHEBI:64077"/>
        <dbReference type="EC" id="5.1.99.6"/>
    </reaction>
</comment>
<comment type="catalytic activity">
    <reaction evidence="1 18 19">
        <text>(6R)-NADHX = (6S)-NADHX</text>
        <dbReference type="Rhea" id="RHEA:32215"/>
        <dbReference type="ChEBI" id="CHEBI:64074"/>
        <dbReference type="ChEBI" id="CHEBI:64075"/>
        <dbReference type="EC" id="5.1.99.6"/>
    </reaction>
</comment>
<dbReference type="GO" id="GO:0046872">
    <property type="term" value="F:metal ion binding"/>
    <property type="evidence" value="ECO:0007669"/>
    <property type="project" value="UniProtKB-UniRule"/>
</dbReference>
<dbReference type="Pfam" id="PF01256">
    <property type="entry name" value="Carb_kinase"/>
    <property type="match status" value="1"/>
</dbReference>
<feature type="binding site" evidence="17">
    <location>
        <position position="326"/>
    </location>
    <ligand>
        <name>(6S)-NADPHX</name>
        <dbReference type="ChEBI" id="CHEBI:64076"/>
    </ligand>
</feature>
<dbReference type="InterPro" id="IPR036652">
    <property type="entry name" value="YjeF_N_dom_sf"/>
</dbReference>
<dbReference type="PROSITE" id="PS01050">
    <property type="entry name" value="YJEF_C_2"/>
    <property type="match status" value="1"/>
</dbReference>
<evidence type="ECO:0000256" key="15">
    <source>
        <dbReference type="ARBA" id="ARBA00048238"/>
    </source>
</evidence>
<dbReference type="EC" id="5.1.99.6" evidence="19"/>
<dbReference type="PANTHER" id="PTHR12592">
    <property type="entry name" value="ATP-DEPENDENT (S)-NAD(P)H-HYDRATE DEHYDRATASE FAMILY MEMBER"/>
    <property type="match status" value="1"/>
</dbReference>
<sequence length="507" mass="55074">MKIFPSIQIKQLDAYTIQNEPILSIDLMERAAVALTGAIIKYYSKETPVIVFAGPGNNGGDALAVSRLLAEQGYKVKAYLFNTGDHISEDCEINKERLLQNSDVEFTEITSAFEPPVLSEDCLVIDGLFGSGLKKALSGGFAAVVKYINSSPSKVVSIDLPSGLMCEDNTYNIKNHIIRAERTLSLQLPKLSFFFAENEDYLGEWELLDINLSQEGIENNFTSWHLTEESDIKKLIKPRKRFAHKGNYGHALLIAGSYGMAGASVLAAKACLKTGVGLLTVHTPLKNNDILQTAVPEAMAQHDMHENYFTTPVYPDSYTSIAIGPGLGQSEETAAALMEQIKLCQEPIVLDADALNIIAEHRQILPSIPKGSILTPHPKELDRLVGKCESSFARMIKARDLATNCKIYIVLKGAYTIVVTPEGNCFFNPTGNPGMATAGSGDVLTGVLLSLLSQGYTSEEACKLGVYLHGLAGDIAKEKLGERGLTSGDIADNIPFAWLKLTQNTDK</sequence>
<keyword evidence="8 17" id="KW-0521">NADP</keyword>
<dbReference type="Gene3D" id="3.40.1190.20">
    <property type="match status" value="1"/>
</dbReference>
<accession>A0A1M5EMM4</accession>
<keyword evidence="13" id="KW-0511">Multifunctional enzyme</keyword>
<keyword evidence="10 17" id="KW-0520">NAD</keyword>
<dbReference type="InterPro" id="IPR030677">
    <property type="entry name" value="Nnr"/>
</dbReference>
<comment type="similarity">
    <text evidence="17">Belongs to the NnrD/CARKD family.</text>
</comment>
<comment type="similarity">
    <text evidence="4 19">In the C-terminal section; belongs to the NnrD/CARKD family.</text>
</comment>
<comment type="subunit">
    <text evidence="17">Homotetramer.</text>
</comment>
<dbReference type="InterPro" id="IPR029056">
    <property type="entry name" value="Ribokinase-like"/>
</dbReference>
<evidence type="ECO:0000256" key="4">
    <source>
        <dbReference type="ARBA" id="ARBA00009524"/>
    </source>
</evidence>
<feature type="binding site" evidence="17">
    <location>
        <begin position="412"/>
        <end position="416"/>
    </location>
    <ligand>
        <name>AMP</name>
        <dbReference type="ChEBI" id="CHEBI:456215"/>
    </ligand>
</feature>
<dbReference type="InterPro" id="IPR017953">
    <property type="entry name" value="Carbohydrate_kinase_pred_CS"/>
</dbReference>
<dbReference type="PIRSF" id="PIRSF017184">
    <property type="entry name" value="Nnr"/>
    <property type="match status" value="1"/>
</dbReference>
<evidence type="ECO:0000256" key="6">
    <source>
        <dbReference type="ARBA" id="ARBA00022741"/>
    </source>
</evidence>
<feature type="binding site" evidence="18">
    <location>
        <position position="162"/>
    </location>
    <ligand>
        <name>K(+)</name>
        <dbReference type="ChEBI" id="CHEBI:29103"/>
    </ligand>
</feature>
<feature type="binding site" evidence="18">
    <location>
        <position position="58"/>
    </location>
    <ligand>
        <name>K(+)</name>
        <dbReference type="ChEBI" id="CHEBI:29103"/>
    </ligand>
</feature>
<comment type="cofactor">
    <cofactor evidence="18 19">
        <name>K(+)</name>
        <dbReference type="ChEBI" id="CHEBI:29103"/>
    </cofactor>
    <text evidence="18 19">Binds 1 potassium ion per subunit.</text>
</comment>
<dbReference type="EC" id="4.2.1.136" evidence="19"/>
<dbReference type="PROSITE" id="PS51385">
    <property type="entry name" value="YJEF_N"/>
    <property type="match status" value="1"/>
</dbReference>
<dbReference type="AlphaFoldDB" id="A0A1M5EMM4"/>
<dbReference type="EMBL" id="FQTV01000014">
    <property type="protein sequence ID" value="SHF80282.1"/>
    <property type="molecule type" value="Genomic_DNA"/>
</dbReference>
<dbReference type="Gene3D" id="3.40.50.10260">
    <property type="entry name" value="YjeF N-terminal domain"/>
    <property type="match status" value="1"/>
</dbReference>
<dbReference type="Pfam" id="PF03853">
    <property type="entry name" value="YjeF_N"/>
    <property type="match status" value="1"/>
</dbReference>
<comment type="function">
    <text evidence="17">Catalyzes the dehydration of the S-form of NAD(P)HX at the expense of ADP, which is converted to AMP. Together with NAD(P)HX epimerase, which catalyzes the epimerization of the S- and R-forms, the enzyme allows the repair of both epimers of NAD(P)HX, a damaged form of NAD(P)H that is a result of enzymatic or heat-dependent hydration.</text>
</comment>
<evidence type="ECO:0000256" key="10">
    <source>
        <dbReference type="ARBA" id="ARBA00023027"/>
    </source>
</evidence>
<evidence type="ECO:0000256" key="19">
    <source>
        <dbReference type="PIRNR" id="PIRNR017184"/>
    </source>
</evidence>
<evidence type="ECO:0000256" key="12">
    <source>
        <dbReference type="ARBA" id="ARBA00023239"/>
    </source>
</evidence>
<dbReference type="GO" id="GO:0005524">
    <property type="term" value="F:ATP binding"/>
    <property type="evidence" value="ECO:0007669"/>
    <property type="project" value="UniProtKB-UniRule"/>
</dbReference>
<dbReference type="NCBIfam" id="TIGR00197">
    <property type="entry name" value="yjeF_nterm"/>
    <property type="match status" value="1"/>
</dbReference>
<keyword evidence="12 17" id="KW-0456">Lyase</keyword>
<keyword evidence="7 17" id="KW-0067">ATP-binding</keyword>
<dbReference type="HAMAP" id="MF_01965">
    <property type="entry name" value="NADHX_dehydratase"/>
    <property type="match status" value="1"/>
</dbReference>
<feature type="binding site" evidence="17">
    <location>
        <position position="442"/>
    </location>
    <ligand>
        <name>(6S)-NADPHX</name>
        <dbReference type="ChEBI" id="CHEBI:64076"/>
    </ligand>
</feature>
<evidence type="ECO:0000256" key="14">
    <source>
        <dbReference type="ARBA" id="ARBA00025153"/>
    </source>
</evidence>
<feature type="binding site" evidence="18">
    <location>
        <begin position="57"/>
        <end position="61"/>
    </location>
    <ligand>
        <name>(6S)-NADPHX</name>
        <dbReference type="ChEBI" id="CHEBI:64076"/>
    </ligand>
</feature>
<dbReference type="InterPro" id="IPR004443">
    <property type="entry name" value="YjeF_N_dom"/>
</dbReference>
<comment type="catalytic activity">
    <reaction evidence="15 17 19">
        <text>(6S)-NADHX + ADP = AMP + phosphate + NADH + H(+)</text>
        <dbReference type="Rhea" id="RHEA:32223"/>
        <dbReference type="ChEBI" id="CHEBI:15378"/>
        <dbReference type="ChEBI" id="CHEBI:43474"/>
        <dbReference type="ChEBI" id="CHEBI:57945"/>
        <dbReference type="ChEBI" id="CHEBI:64074"/>
        <dbReference type="ChEBI" id="CHEBI:456215"/>
        <dbReference type="ChEBI" id="CHEBI:456216"/>
        <dbReference type="EC" id="4.2.1.136"/>
    </reaction>
</comment>
<evidence type="ECO:0000256" key="1">
    <source>
        <dbReference type="ARBA" id="ARBA00000013"/>
    </source>
</evidence>
<dbReference type="GO" id="GO:0052856">
    <property type="term" value="F:NAD(P)HX epimerase activity"/>
    <property type="evidence" value="ECO:0007669"/>
    <property type="project" value="UniProtKB-UniRule"/>
</dbReference>
<dbReference type="HAMAP" id="MF_01966">
    <property type="entry name" value="NADHX_epimerase"/>
    <property type="match status" value="1"/>
</dbReference>